<accession>A0A428P406</accession>
<feature type="domain" description="Metallo-beta-lactamase" evidence="2">
    <location>
        <begin position="63"/>
        <end position="238"/>
    </location>
</feature>
<reference evidence="3 4" key="1">
    <citation type="submission" date="2017-06" db="EMBL/GenBank/DDBJ databases">
        <title>Comparative genomic analysis of Ambrosia Fusariam Clade fungi.</title>
        <authorList>
            <person name="Stajich J.E."/>
            <person name="Carrillo J."/>
            <person name="Kijimoto T."/>
            <person name="Eskalen A."/>
            <person name="O'Donnell K."/>
            <person name="Kasson M."/>
        </authorList>
    </citation>
    <scope>NUCLEOTIDE SEQUENCE [LARGE SCALE GENOMIC DNA]</scope>
    <source>
        <strain evidence="3 4">NRRL62584</strain>
    </source>
</reference>
<evidence type="ECO:0000313" key="3">
    <source>
        <dbReference type="EMBL" id="RSL47757.1"/>
    </source>
</evidence>
<keyword evidence="4" id="KW-1185">Reference proteome</keyword>
<dbReference type="PANTHER" id="PTHR43546:SF9">
    <property type="entry name" value="L-ASCORBATE-6-PHOSPHATE LACTONASE ULAG-RELATED"/>
    <property type="match status" value="1"/>
</dbReference>
<proteinExistence type="predicted"/>
<dbReference type="Proteomes" id="UP000288168">
    <property type="component" value="Unassembled WGS sequence"/>
</dbReference>
<dbReference type="Gene3D" id="3.60.15.10">
    <property type="entry name" value="Ribonuclease Z/Hydroxyacylglutathione hydrolase-like"/>
    <property type="match status" value="1"/>
</dbReference>
<sequence length="276" mass="30478">MAPSSFQTPVHVTHITTATAILQVGGVTFITDQVFGQGPAEYEITHLMPEGTQPMSAKFEDGPALKLMDLPIIDAVLLSHEDHIDNLDFEGRRLLDGRRVITTPDGAKNLAPRPGVAAIKPWETLTFPFHGNDWDITGVPCTHLPGGEVTGFILRPEAFGMSSDGPPNAVYFTGDTVLMPEHAEISKKFHIVVAIMNLGDARIPLPGREEHLQITMGGKDAAELFRQLQADILVPIHYESWLHFTQFGTELRKVFEEEGISDKICWLEPGQKKRVI</sequence>
<organism evidence="3 4">
    <name type="scientific">Fusarium duplospermum</name>
    <dbReference type="NCBI Taxonomy" id="1325734"/>
    <lineage>
        <taxon>Eukaryota</taxon>
        <taxon>Fungi</taxon>
        <taxon>Dikarya</taxon>
        <taxon>Ascomycota</taxon>
        <taxon>Pezizomycotina</taxon>
        <taxon>Sordariomycetes</taxon>
        <taxon>Hypocreomycetidae</taxon>
        <taxon>Hypocreales</taxon>
        <taxon>Nectriaceae</taxon>
        <taxon>Fusarium</taxon>
        <taxon>Fusarium solani species complex</taxon>
    </lineage>
</organism>
<comment type="caution">
    <text evidence="3">The sequence shown here is derived from an EMBL/GenBank/DDBJ whole genome shotgun (WGS) entry which is preliminary data.</text>
</comment>
<protein>
    <recommendedName>
        <fullName evidence="2">Metallo-beta-lactamase domain-containing protein</fullName>
    </recommendedName>
</protein>
<keyword evidence="1" id="KW-0378">Hydrolase</keyword>
<evidence type="ECO:0000259" key="2">
    <source>
        <dbReference type="Pfam" id="PF12706"/>
    </source>
</evidence>
<dbReference type="InterPro" id="IPR001279">
    <property type="entry name" value="Metallo-B-lactamas"/>
</dbReference>
<dbReference type="SUPFAM" id="SSF56281">
    <property type="entry name" value="Metallo-hydrolase/oxidoreductase"/>
    <property type="match status" value="1"/>
</dbReference>
<evidence type="ECO:0000313" key="4">
    <source>
        <dbReference type="Proteomes" id="UP000288168"/>
    </source>
</evidence>
<evidence type="ECO:0000256" key="1">
    <source>
        <dbReference type="ARBA" id="ARBA00022801"/>
    </source>
</evidence>
<dbReference type="PANTHER" id="PTHR43546">
    <property type="entry name" value="UPF0173 METAL-DEPENDENT HYDROLASE MJ1163-RELATED"/>
    <property type="match status" value="1"/>
</dbReference>
<dbReference type="GO" id="GO:0016787">
    <property type="term" value="F:hydrolase activity"/>
    <property type="evidence" value="ECO:0007669"/>
    <property type="project" value="UniProtKB-KW"/>
</dbReference>
<dbReference type="Pfam" id="PF12706">
    <property type="entry name" value="Lactamase_B_2"/>
    <property type="match status" value="1"/>
</dbReference>
<dbReference type="AlphaFoldDB" id="A0A428P406"/>
<name>A0A428P406_9HYPO</name>
<dbReference type="InterPro" id="IPR036866">
    <property type="entry name" value="RibonucZ/Hydroxyglut_hydro"/>
</dbReference>
<dbReference type="EMBL" id="NKCI01000210">
    <property type="protein sequence ID" value="RSL47757.1"/>
    <property type="molecule type" value="Genomic_DNA"/>
</dbReference>
<dbReference type="OrthoDB" id="332863at2759"/>
<gene>
    <name evidence="3" type="ORF">CEP54_013240</name>
</gene>
<dbReference type="InterPro" id="IPR050114">
    <property type="entry name" value="UPF0173_UPF0282_UlaG_hydrolase"/>
</dbReference>